<evidence type="ECO:0000313" key="1">
    <source>
        <dbReference type="EMBL" id="OLP96895.1"/>
    </source>
</evidence>
<dbReference type="AlphaFoldDB" id="A0A1Q9DP07"/>
<comment type="caution">
    <text evidence="1">The sequence shown here is derived from an EMBL/GenBank/DDBJ whole genome shotgun (WGS) entry which is preliminary data.</text>
</comment>
<protein>
    <submittedName>
        <fullName evidence="1">Uncharacterized protein</fullName>
    </submittedName>
</protein>
<accession>A0A1Q9DP07</accession>
<organism evidence="1 2">
    <name type="scientific">Symbiodinium microadriaticum</name>
    <name type="common">Dinoflagellate</name>
    <name type="synonym">Zooxanthella microadriatica</name>
    <dbReference type="NCBI Taxonomy" id="2951"/>
    <lineage>
        <taxon>Eukaryota</taxon>
        <taxon>Sar</taxon>
        <taxon>Alveolata</taxon>
        <taxon>Dinophyceae</taxon>
        <taxon>Suessiales</taxon>
        <taxon>Symbiodiniaceae</taxon>
        <taxon>Symbiodinium</taxon>
    </lineage>
</organism>
<evidence type="ECO:0000313" key="2">
    <source>
        <dbReference type="Proteomes" id="UP000186817"/>
    </source>
</evidence>
<keyword evidence="2" id="KW-1185">Reference proteome</keyword>
<dbReference type="Proteomes" id="UP000186817">
    <property type="component" value="Unassembled WGS sequence"/>
</dbReference>
<sequence length="132" mass="14532">MRPRNTALFRRRRGHIEALPAHLEDGSGSEGEWTSWTRKWYGQSWHGDPKVPWPLAGTSGVGPGGLEGIGQKLTAAFARGERLPRGTAVVVVCAGTSLLAGNDLYNYHKVWGPRHPRSRAEYAPSGHYLPTY</sequence>
<reference evidence="1 2" key="1">
    <citation type="submission" date="2016-02" db="EMBL/GenBank/DDBJ databases">
        <title>Genome analysis of coral dinoflagellate symbionts highlights evolutionary adaptations to a symbiotic lifestyle.</title>
        <authorList>
            <person name="Aranda M."/>
            <person name="Li Y."/>
            <person name="Liew Y.J."/>
            <person name="Baumgarten S."/>
            <person name="Simakov O."/>
            <person name="Wilson M."/>
            <person name="Piel J."/>
            <person name="Ashoor H."/>
            <person name="Bougouffa S."/>
            <person name="Bajic V.B."/>
            <person name="Ryu T."/>
            <person name="Ravasi T."/>
            <person name="Bayer T."/>
            <person name="Micklem G."/>
            <person name="Kim H."/>
            <person name="Bhak J."/>
            <person name="Lajeunesse T.C."/>
            <person name="Voolstra C.R."/>
        </authorList>
    </citation>
    <scope>NUCLEOTIDE SEQUENCE [LARGE SCALE GENOMIC DNA]</scope>
    <source>
        <strain evidence="1 2">CCMP2467</strain>
    </source>
</reference>
<name>A0A1Q9DP07_SYMMI</name>
<gene>
    <name evidence="1" type="ORF">AK812_SmicGene20846</name>
</gene>
<dbReference type="EMBL" id="LSRX01000452">
    <property type="protein sequence ID" value="OLP96895.1"/>
    <property type="molecule type" value="Genomic_DNA"/>
</dbReference>
<proteinExistence type="predicted"/>